<feature type="region of interest" description="Disordered" evidence="1">
    <location>
        <begin position="55"/>
        <end position="77"/>
    </location>
</feature>
<evidence type="ECO:0000313" key="2">
    <source>
        <dbReference type="EMBL" id="KAJ9665472.1"/>
    </source>
</evidence>
<dbReference type="EMBL" id="JAPDRL010000028">
    <property type="protein sequence ID" value="KAJ9665472.1"/>
    <property type="molecule type" value="Genomic_DNA"/>
</dbReference>
<evidence type="ECO:0000313" key="3">
    <source>
        <dbReference type="Proteomes" id="UP001172684"/>
    </source>
</evidence>
<dbReference type="Proteomes" id="UP001172684">
    <property type="component" value="Unassembled WGS sequence"/>
</dbReference>
<comment type="caution">
    <text evidence="2">The sequence shown here is derived from an EMBL/GenBank/DDBJ whole genome shotgun (WGS) entry which is preliminary data.</text>
</comment>
<organism evidence="2 3">
    <name type="scientific">Coniosporium apollinis</name>
    <dbReference type="NCBI Taxonomy" id="61459"/>
    <lineage>
        <taxon>Eukaryota</taxon>
        <taxon>Fungi</taxon>
        <taxon>Dikarya</taxon>
        <taxon>Ascomycota</taxon>
        <taxon>Pezizomycotina</taxon>
        <taxon>Dothideomycetes</taxon>
        <taxon>Dothideomycetes incertae sedis</taxon>
        <taxon>Coniosporium</taxon>
    </lineage>
</organism>
<feature type="compositionally biased region" description="Basic and acidic residues" evidence="1">
    <location>
        <begin position="222"/>
        <end position="236"/>
    </location>
</feature>
<keyword evidence="3" id="KW-1185">Reference proteome</keyword>
<feature type="compositionally biased region" description="Pro residues" evidence="1">
    <location>
        <begin position="666"/>
        <end position="675"/>
    </location>
</feature>
<feature type="region of interest" description="Disordered" evidence="1">
    <location>
        <begin position="135"/>
        <end position="168"/>
    </location>
</feature>
<sequence length="675" mass="70972">MADEPDMCSFWKTAITELINDVSARHPPDAVASEESLSALSIAVRELTADSLTSRSTLPAAVPPPESAPLAARENAPMAVRADTPVAASENTLVAVAEDAPVTAPTDIPVAPDNVPVTAPVSVAVAASENRPVGFPESVPSATSHSPPVAPPEQAPAAAPKRGPLTTPARVPVVASHKAPVVPPAPWSGRPLLSGAQLQSQLNLLHRASGEMPAMQQARNKRPLEHGSTKTAEPEHHQKKTCIKRESGSEEDSEDGEILLLEQSGPALTHGRVPRPTFINIRSMQLPAAPPKVKPTKLYVHAFRKKEDGHLGVNSESRQLHWIVPPTPSQSGKSYLIRLLPDTNIFWKRTPHRARLELQAQLATLSSHVPGQKSKHGNGQLEKWTFWIWLEEPDGWTAKEKTKGRLVVKHNQQHVLVLLRAMLDCIGSAAAPAASPAPHPPTVPTLAVSNRRRLVTGGLPSTAANRVAAAHHRGGAPSPSNAGHSTPREAIGGPAYAADDVLSQFSQDYLAGYLAGQRSTGYLTGPLVPNVEAVGAEASSVLAQHGMGSMGGIIAQQPSGVAFPTPAVLRPMTPAAEILAAPPSGFVAHRGMGRMGDMMDQQLPGVWSSTHAVPAPMPQPIQSLTVAPSGFVEPHGMGRAEDTTGQQPLTAGPPANAAAGFGQYTQPPPENCTPS</sequence>
<evidence type="ECO:0000256" key="1">
    <source>
        <dbReference type="SAM" id="MobiDB-lite"/>
    </source>
</evidence>
<feature type="region of interest" description="Disordered" evidence="1">
    <location>
        <begin position="212"/>
        <end position="255"/>
    </location>
</feature>
<reference evidence="2" key="1">
    <citation type="submission" date="2022-10" db="EMBL/GenBank/DDBJ databases">
        <title>Culturing micro-colonial fungi from biological soil crusts in the Mojave desert and describing Neophaeococcomyces mojavensis, and introducing the new genera and species Taxawa tesnikishii.</title>
        <authorList>
            <person name="Kurbessoian T."/>
            <person name="Stajich J.E."/>
        </authorList>
    </citation>
    <scope>NUCLEOTIDE SEQUENCE</scope>
    <source>
        <strain evidence="2">TK_1</strain>
    </source>
</reference>
<feature type="region of interest" description="Disordered" evidence="1">
    <location>
        <begin position="466"/>
        <end position="492"/>
    </location>
</feature>
<gene>
    <name evidence="2" type="ORF">H2201_004354</name>
</gene>
<accession>A0ABQ9NTL2</accession>
<protein>
    <submittedName>
        <fullName evidence="2">Uncharacterized protein</fullName>
    </submittedName>
</protein>
<name>A0ABQ9NTL2_9PEZI</name>
<proteinExistence type="predicted"/>
<feature type="region of interest" description="Disordered" evidence="1">
    <location>
        <begin position="637"/>
        <end position="675"/>
    </location>
</feature>